<dbReference type="RefSeq" id="WP_051429612.1">
    <property type="nucleotide sequence ID" value="NZ_CP033367.1"/>
</dbReference>
<feature type="domain" description="DUF5666" evidence="3">
    <location>
        <begin position="124"/>
        <end position="176"/>
    </location>
</feature>
<dbReference type="AlphaFoldDB" id="A0A6M7WSP0"/>
<organism evidence="4 5">
    <name type="scientific">Mesorhizobium loti R88b</name>
    <dbReference type="NCBI Taxonomy" id="935548"/>
    <lineage>
        <taxon>Bacteria</taxon>
        <taxon>Pseudomonadati</taxon>
        <taxon>Pseudomonadota</taxon>
        <taxon>Alphaproteobacteria</taxon>
        <taxon>Hyphomicrobiales</taxon>
        <taxon>Phyllobacteriaceae</taxon>
        <taxon>Mesorhizobium</taxon>
    </lineage>
</organism>
<feature type="compositionally biased region" description="Gly residues" evidence="1">
    <location>
        <begin position="318"/>
        <end position="354"/>
    </location>
</feature>
<evidence type="ECO:0000256" key="2">
    <source>
        <dbReference type="SAM" id="SignalP"/>
    </source>
</evidence>
<dbReference type="InterPro" id="IPR043724">
    <property type="entry name" value="DUF5666"/>
</dbReference>
<evidence type="ECO:0000313" key="4">
    <source>
        <dbReference type="EMBL" id="QKD02868.1"/>
    </source>
</evidence>
<evidence type="ECO:0000259" key="3">
    <source>
        <dbReference type="Pfam" id="PF18914"/>
    </source>
</evidence>
<feature type="chain" id="PRO_5027044223" description="DUF5666 domain-containing protein" evidence="2">
    <location>
        <begin position="29"/>
        <end position="366"/>
    </location>
</feature>
<evidence type="ECO:0000256" key="1">
    <source>
        <dbReference type="SAM" id="MobiDB-lite"/>
    </source>
</evidence>
<feature type="signal peptide" evidence="2">
    <location>
        <begin position="1"/>
        <end position="28"/>
    </location>
</feature>
<sequence length="366" mass="37741">MSGRPTRRGFLTLAAAMPAVFFSIVARAGEASKDQGIGGTGWTAGTDGDQGIGGTGIVGTIQRFGSIFVNGVRVQYQPDVPVWIDGVRVAANRLKIGHVVRVAVVQEADRVVTSSIHVTSEVVGPVERKTAGSLRVLGQQVDISQLAEAVKVKAGDVVAVHGIRRPDGTIVASLVEVRAHEQHYLVRGLAVVRSGALLVGRLKIGTGPSPLANRRVQLTLTKAVGGYKMVHLEAEAPVPQAHVADVLYETFLQRRGHRLESGLGIAIDDQNGDVKSTGAVRAFLKVGFDPEGDIVSASRDRGDGRHPGMPGNHPDQGGPMGPGGLGGPGGPGGSDGSGAPGGEDGPGAPNGPGMPGRQTNGRRGMR</sequence>
<dbReference type="PROSITE" id="PS51318">
    <property type="entry name" value="TAT"/>
    <property type="match status" value="1"/>
</dbReference>
<keyword evidence="2" id="KW-0732">Signal</keyword>
<dbReference type="EMBL" id="CP033367">
    <property type="protein sequence ID" value="QKD02868.1"/>
    <property type="molecule type" value="Genomic_DNA"/>
</dbReference>
<evidence type="ECO:0000313" key="5">
    <source>
        <dbReference type="Proteomes" id="UP000503017"/>
    </source>
</evidence>
<protein>
    <recommendedName>
        <fullName evidence="3">DUF5666 domain-containing protein</fullName>
    </recommendedName>
</protein>
<gene>
    <name evidence="4" type="ORF">EB235_16250</name>
</gene>
<reference evidence="4 5" key="1">
    <citation type="submission" date="2018-10" db="EMBL/GenBank/DDBJ databases">
        <authorList>
            <person name="Perry B.J."/>
            <person name="Sullivan J.T."/>
            <person name="Murphy R.J.T."/>
            <person name="Ramsay J.P."/>
            <person name="Ronson C.W."/>
        </authorList>
    </citation>
    <scope>NUCLEOTIDE SEQUENCE [LARGE SCALE GENOMIC DNA]</scope>
    <source>
        <strain evidence="4 5">R88b</strain>
    </source>
</reference>
<accession>A0A6M7WSP0</accession>
<dbReference type="Proteomes" id="UP000503017">
    <property type="component" value="Chromosome"/>
</dbReference>
<proteinExistence type="predicted"/>
<feature type="region of interest" description="Disordered" evidence="1">
    <location>
        <begin position="292"/>
        <end position="366"/>
    </location>
</feature>
<dbReference type="Pfam" id="PF18914">
    <property type="entry name" value="DUF5666"/>
    <property type="match status" value="1"/>
</dbReference>
<feature type="compositionally biased region" description="Polar residues" evidence="1">
    <location>
        <begin position="357"/>
        <end position="366"/>
    </location>
</feature>
<name>A0A6M7WSP0_RHILI</name>
<dbReference type="InterPro" id="IPR006311">
    <property type="entry name" value="TAT_signal"/>
</dbReference>